<dbReference type="AlphaFoldDB" id="A0AAD9R342"/>
<dbReference type="InterPro" id="IPR008042">
    <property type="entry name" value="Retrotrans_Pao"/>
</dbReference>
<proteinExistence type="predicted"/>
<evidence type="ECO:0000313" key="2">
    <source>
        <dbReference type="EMBL" id="KAK2571958.1"/>
    </source>
</evidence>
<accession>A0AAD9R342</accession>
<reference evidence="2" key="1">
    <citation type="journal article" date="2023" name="G3 (Bethesda)">
        <title>Whole genome assembly and annotation of the endangered Caribbean coral Acropora cervicornis.</title>
        <authorList>
            <person name="Selwyn J.D."/>
            <person name="Vollmer S.V."/>
        </authorList>
    </citation>
    <scope>NUCLEOTIDE SEQUENCE</scope>
    <source>
        <strain evidence="2">K2</strain>
    </source>
</reference>
<name>A0AAD9R342_ACRCE</name>
<protein>
    <submittedName>
        <fullName evidence="2">Uncharacterized protein</fullName>
    </submittedName>
</protein>
<feature type="region of interest" description="Disordered" evidence="1">
    <location>
        <begin position="144"/>
        <end position="191"/>
    </location>
</feature>
<reference evidence="2" key="2">
    <citation type="journal article" date="2023" name="Science">
        <title>Genomic signatures of disease resistance in endangered staghorn corals.</title>
        <authorList>
            <person name="Vollmer S.V."/>
            <person name="Selwyn J.D."/>
            <person name="Despard B.A."/>
            <person name="Roesel C.L."/>
        </authorList>
    </citation>
    <scope>NUCLEOTIDE SEQUENCE</scope>
    <source>
        <strain evidence="2">K2</strain>
    </source>
</reference>
<dbReference type="Proteomes" id="UP001249851">
    <property type="component" value="Unassembled WGS sequence"/>
</dbReference>
<organism evidence="2 3">
    <name type="scientific">Acropora cervicornis</name>
    <name type="common">Staghorn coral</name>
    <dbReference type="NCBI Taxonomy" id="6130"/>
    <lineage>
        <taxon>Eukaryota</taxon>
        <taxon>Metazoa</taxon>
        <taxon>Cnidaria</taxon>
        <taxon>Anthozoa</taxon>
        <taxon>Hexacorallia</taxon>
        <taxon>Scleractinia</taxon>
        <taxon>Astrocoeniina</taxon>
        <taxon>Acroporidae</taxon>
        <taxon>Acropora</taxon>
    </lineage>
</organism>
<keyword evidence="3" id="KW-1185">Reference proteome</keyword>
<evidence type="ECO:0000313" key="3">
    <source>
        <dbReference type="Proteomes" id="UP001249851"/>
    </source>
</evidence>
<comment type="caution">
    <text evidence="2">The sequence shown here is derived from an EMBL/GenBank/DDBJ whole genome shotgun (WGS) entry which is preliminary data.</text>
</comment>
<dbReference type="Pfam" id="PF05380">
    <property type="entry name" value="Peptidase_A17"/>
    <property type="match status" value="1"/>
</dbReference>
<evidence type="ECO:0000256" key="1">
    <source>
        <dbReference type="SAM" id="MobiDB-lite"/>
    </source>
</evidence>
<sequence>MWSDLRAAVPQGSSALQSLASSLPVVALASTAPSISSKFDELAKLVRSDVKIEDVMLNGSQFLLYIVSYQDSTPVDQNLLAAKSRVVPKEMSIPRLELVAAHTLAKFENNDGVTRGYKILTGCGYVIERPQQLVCDLEIGGVSNDSSPSGGNAGPRGEVQQQRPAVRVRRKARHTAADRLAGIMANENDED</sequence>
<dbReference type="EMBL" id="JARQWQ010000005">
    <property type="protein sequence ID" value="KAK2571958.1"/>
    <property type="molecule type" value="Genomic_DNA"/>
</dbReference>
<gene>
    <name evidence="2" type="ORF">P5673_003375</name>
</gene>